<gene>
    <name evidence="2" type="ORF">HEB29_001353</name>
    <name evidence="1" type="ORF">Sfulv_14280</name>
</gene>
<dbReference type="InterPro" id="IPR032710">
    <property type="entry name" value="NTF2-like_dom_sf"/>
</dbReference>
<evidence type="ECO:0000313" key="4">
    <source>
        <dbReference type="Proteomes" id="UP000530403"/>
    </source>
</evidence>
<dbReference type="Proteomes" id="UP000498980">
    <property type="component" value="Unassembled WGS sequence"/>
</dbReference>
<accession>A0A7J0C3F9</accession>
<sequence length="419" mass="44235">MALQRRSPWRERARARRTAGAVLAGLLLAAACSAPGDPARDTAAHEIRATLDRRATAVLNHDPAGYLAVLAPGAGALRAAQRAELANLADVPLKSWSYELKAVTPGGAGRARADVELRYRIDGYDRAPVSAARTLELTRNGADGRWYIAADRPGEGAAGQLWQQGDVQVVRGSHSLVLGVGRSQAELRGVAGAADRAVPDVSAAWPEPWVRRVVVLVPDSVEGMARLLGSPAASYRGIAAVTTGEVGGSGRTPGSADRVIVNPQAYTMLGASGQQIVLTHETTHVATRARTSAATPVWLSEGFADWVAYRDGSRPADLVAPELAEAVRGGEPPAGLPVDADFEFGGDAGRLARAYEGGWTACELIADRWGEEKLIAFYRAVGGHPGRDGAVEHALHTVLGTTQREFTASWRDYLADRLG</sequence>
<dbReference type="PROSITE" id="PS51257">
    <property type="entry name" value="PROKAR_LIPOPROTEIN"/>
    <property type="match status" value="1"/>
</dbReference>
<dbReference type="Gene3D" id="3.10.450.50">
    <property type="match status" value="1"/>
</dbReference>
<dbReference type="AlphaFoldDB" id="A0A7J0C3F9"/>
<dbReference type="RefSeq" id="WP_173312762.1">
    <property type="nucleotide sequence ID" value="NZ_BAAAUE010000007.1"/>
</dbReference>
<evidence type="ECO:0008006" key="5">
    <source>
        <dbReference type="Google" id="ProtNLM"/>
    </source>
</evidence>
<dbReference type="EMBL" id="JACCCF010000001">
    <property type="protein sequence ID" value="NYE40342.1"/>
    <property type="molecule type" value="Genomic_DNA"/>
</dbReference>
<reference evidence="1 3" key="1">
    <citation type="submission" date="2020-05" db="EMBL/GenBank/DDBJ databases">
        <title>Whole genome shotgun sequence of Streptomyces fulvorobeus NBRC 15897.</title>
        <authorList>
            <person name="Komaki H."/>
            <person name="Tamura T."/>
        </authorList>
    </citation>
    <scope>NUCLEOTIDE SEQUENCE [LARGE SCALE GENOMIC DNA]</scope>
    <source>
        <strain evidence="1 3">NBRC 15897</strain>
    </source>
</reference>
<organism evidence="1 3">
    <name type="scientific">Streptomyces fulvorobeus</name>
    <dbReference type="NCBI Taxonomy" id="284028"/>
    <lineage>
        <taxon>Bacteria</taxon>
        <taxon>Bacillati</taxon>
        <taxon>Actinomycetota</taxon>
        <taxon>Actinomycetes</taxon>
        <taxon>Kitasatosporales</taxon>
        <taxon>Streptomycetaceae</taxon>
        <taxon>Streptomyces</taxon>
    </lineage>
</organism>
<evidence type="ECO:0000313" key="1">
    <source>
        <dbReference type="EMBL" id="GFM96617.1"/>
    </source>
</evidence>
<proteinExistence type="predicted"/>
<reference evidence="2 4" key="2">
    <citation type="submission" date="2020-07" db="EMBL/GenBank/DDBJ databases">
        <title>Sequencing the genomes of 1000 actinobacteria strains.</title>
        <authorList>
            <person name="Klenk H.-P."/>
        </authorList>
    </citation>
    <scope>NUCLEOTIDE SEQUENCE [LARGE SCALE GENOMIC DNA]</scope>
    <source>
        <strain evidence="2 4">DSM 41455</strain>
    </source>
</reference>
<name>A0A7J0C3F9_9ACTN</name>
<keyword evidence="3" id="KW-1185">Reference proteome</keyword>
<protein>
    <recommendedName>
        <fullName evidence="5">Lipoprotein</fullName>
    </recommendedName>
</protein>
<evidence type="ECO:0000313" key="3">
    <source>
        <dbReference type="Proteomes" id="UP000498980"/>
    </source>
</evidence>
<comment type="caution">
    <text evidence="1">The sequence shown here is derived from an EMBL/GenBank/DDBJ whole genome shotgun (WGS) entry which is preliminary data.</text>
</comment>
<evidence type="ECO:0000313" key="2">
    <source>
        <dbReference type="EMBL" id="NYE40342.1"/>
    </source>
</evidence>
<dbReference type="EMBL" id="BLWC01000001">
    <property type="protein sequence ID" value="GFM96617.1"/>
    <property type="molecule type" value="Genomic_DNA"/>
</dbReference>
<dbReference type="Proteomes" id="UP000530403">
    <property type="component" value="Unassembled WGS sequence"/>
</dbReference>
<dbReference type="SUPFAM" id="SSF54427">
    <property type="entry name" value="NTF2-like"/>
    <property type="match status" value="1"/>
</dbReference>